<reference evidence="2" key="1">
    <citation type="journal article" date="2015" name="BMC Genomics">
        <title>Draft genome of a commonly misdiagnosed multidrug resistant pathogen Candida auris.</title>
        <authorList>
            <person name="Chatterjee S."/>
            <person name="Alampalli S.V."/>
            <person name="Nageshan R.K."/>
            <person name="Chettiar S.T."/>
            <person name="Joshi S."/>
            <person name="Tatu U.S."/>
        </authorList>
    </citation>
    <scope>NUCLEOTIDE SEQUENCE [LARGE SCALE GENOMIC DNA]</scope>
    <source>
        <strain evidence="2">6684</strain>
    </source>
</reference>
<evidence type="ECO:0000313" key="1">
    <source>
        <dbReference type="EMBL" id="KND96065.1"/>
    </source>
</evidence>
<accession>A0A0L0NQX4</accession>
<dbReference type="VEuPathDB" id="FungiDB:QG37_07636"/>
<dbReference type="AlphaFoldDB" id="A0A0L0NQX4"/>
<protein>
    <submittedName>
        <fullName evidence="1">Uncharacterized protein</fullName>
    </submittedName>
</protein>
<sequence>MIERIDDLPEPERPIKRSFFLEDSDMGFCGLYMLYNLLRVVLDVLALVDKSLQTCAGPTHQHHQHIEDLSAQMRI</sequence>
<dbReference type="EMBL" id="LGST01000060">
    <property type="protein sequence ID" value="KND96065.1"/>
    <property type="molecule type" value="Genomic_DNA"/>
</dbReference>
<evidence type="ECO:0000313" key="2">
    <source>
        <dbReference type="Proteomes" id="UP000037122"/>
    </source>
</evidence>
<comment type="caution">
    <text evidence="1">The sequence shown here is derived from an EMBL/GenBank/DDBJ whole genome shotgun (WGS) entry which is preliminary data.</text>
</comment>
<gene>
    <name evidence="1" type="ORF">QG37_07636</name>
</gene>
<dbReference type="Proteomes" id="UP000037122">
    <property type="component" value="Unassembled WGS sequence"/>
</dbReference>
<name>A0A0L0NQX4_CANAR</name>
<proteinExistence type="predicted"/>
<organism evidence="1 2">
    <name type="scientific">Candidozyma auris</name>
    <name type="common">Yeast</name>
    <name type="synonym">Candida auris</name>
    <dbReference type="NCBI Taxonomy" id="498019"/>
    <lineage>
        <taxon>Eukaryota</taxon>
        <taxon>Fungi</taxon>
        <taxon>Dikarya</taxon>
        <taxon>Ascomycota</taxon>
        <taxon>Saccharomycotina</taxon>
        <taxon>Pichiomycetes</taxon>
        <taxon>Metschnikowiaceae</taxon>
        <taxon>Candidozyma</taxon>
    </lineage>
</organism>